<reference evidence="5" key="1">
    <citation type="submission" date="2015-09" db="EMBL/GenBank/DDBJ databases">
        <title>Scylla olivacea transcriptome.</title>
        <authorList>
            <person name="Ikhwanuddin M."/>
        </authorList>
    </citation>
    <scope>NUCLEOTIDE SEQUENCE</scope>
</reference>
<feature type="compositionally biased region" description="Basic and acidic residues" evidence="3">
    <location>
        <begin position="183"/>
        <end position="209"/>
    </location>
</feature>
<keyword evidence="2" id="KW-0206">Cytoskeleton</keyword>
<dbReference type="AlphaFoldDB" id="A0A0P4WH09"/>
<protein>
    <recommendedName>
        <fullName evidence="4">FGFR1 oncogene partner (FOP) N-terminal dimerisation domain-containing protein</fullName>
    </recommendedName>
</protein>
<evidence type="ECO:0000256" key="2">
    <source>
        <dbReference type="ARBA" id="ARBA00023212"/>
    </source>
</evidence>
<dbReference type="EMBL" id="GDRN01055769">
    <property type="protein sequence ID" value="JAI65923.1"/>
    <property type="molecule type" value="Transcribed_RNA"/>
</dbReference>
<dbReference type="PANTHER" id="PTHR15431">
    <property type="entry name" value="FGFR1 ONCOGENE PARTNER/LISH DOMAIN-CONTAINING PROTEIN"/>
    <property type="match status" value="1"/>
</dbReference>
<dbReference type="GO" id="GO:0034453">
    <property type="term" value="P:microtubule anchoring"/>
    <property type="evidence" value="ECO:0007669"/>
    <property type="project" value="InterPro"/>
</dbReference>
<feature type="compositionally biased region" description="Polar residues" evidence="3">
    <location>
        <begin position="307"/>
        <end position="330"/>
    </location>
</feature>
<evidence type="ECO:0000259" key="4">
    <source>
        <dbReference type="Pfam" id="PF09398"/>
    </source>
</evidence>
<name>A0A0P4WH09_SCYOL</name>
<sequence>MSIEEEEDASLKELVTKTLQTNGVLGKIQAQLRASVFLALEEEFSDKGIPLVSPPTQQVLGTHEGTVAACLVQDFLQCLGLDFSLAVFTPESGHPSLWSFPGSEALSSSLGLASGRERRDSNDDKGHRIPLLIELLREREILPLTTQEQNGEASSISSNSSNCSREQDSVQQKKPLQDGVSHSPDHPQRAPENHLWTKKDAEERHREGDIQASPTLLPLTLENGRKKNEIILESEKTVGMLDLTPPHESKPDSDTSINGEDKHYEDDFSSLSEKDGHDEEDDEEEVEEEVEEDIEEDLGDISADDLLNSSASGVSDLTQDQSLSQASSAPAYQEDI</sequence>
<feature type="compositionally biased region" description="Acidic residues" evidence="3">
    <location>
        <begin position="278"/>
        <end position="303"/>
    </location>
</feature>
<dbReference type="Pfam" id="PF09398">
    <property type="entry name" value="FOP_dimer"/>
    <property type="match status" value="1"/>
</dbReference>
<dbReference type="PANTHER" id="PTHR15431:SF9">
    <property type="entry name" value="CENTROSOMAL PROTEIN 43"/>
    <property type="match status" value="1"/>
</dbReference>
<feature type="compositionally biased region" description="Basic and acidic residues" evidence="3">
    <location>
        <begin position="245"/>
        <end position="277"/>
    </location>
</feature>
<evidence type="ECO:0000313" key="5">
    <source>
        <dbReference type="EMBL" id="JAI65923.1"/>
    </source>
</evidence>
<feature type="domain" description="FGFR1 oncogene partner (FOP) N-terminal dimerisation" evidence="4">
    <location>
        <begin position="49"/>
        <end position="137"/>
    </location>
</feature>
<dbReference type="Gene3D" id="1.20.960.40">
    <property type="match status" value="1"/>
</dbReference>
<keyword evidence="1" id="KW-0963">Cytoplasm</keyword>
<evidence type="ECO:0000256" key="3">
    <source>
        <dbReference type="SAM" id="MobiDB-lite"/>
    </source>
</evidence>
<dbReference type="GO" id="GO:0005813">
    <property type="term" value="C:centrosome"/>
    <property type="evidence" value="ECO:0007669"/>
    <property type="project" value="TreeGrafter"/>
</dbReference>
<organism evidence="5">
    <name type="scientific">Scylla olivacea</name>
    <name type="common">Orange mud crab</name>
    <name type="synonym">Cancer olivacea</name>
    <dbReference type="NCBI Taxonomy" id="85551"/>
    <lineage>
        <taxon>Eukaryota</taxon>
        <taxon>Metazoa</taxon>
        <taxon>Ecdysozoa</taxon>
        <taxon>Arthropoda</taxon>
        <taxon>Crustacea</taxon>
        <taxon>Multicrustacea</taxon>
        <taxon>Malacostraca</taxon>
        <taxon>Eumalacostraca</taxon>
        <taxon>Eucarida</taxon>
        <taxon>Decapoda</taxon>
        <taxon>Pleocyemata</taxon>
        <taxon>Brachyura</taxon>
        <taxon>Eubrachyura</taxon>
        <taxon>Portunoidea</taxon>
        <taxon>Portunidae</taxon>
        <taxon>Portuninae</taxon>
        <taxon>Scylla</taxon>
    </lineage>
</organism>
<accession>A0A0P4WH09</accession>
<feature type="compositionally biased region" description="Low complexity" evidence="3">
    <location>
        <begin position="154"/>
        <end position="164"/>
    </location>
</feature>
<dbReference type="InterPro" id="IPR018993">
    <property type="entry name" value="FOP_dimerisation-dom_N"/>
</dbReference>
<feature type="region of interest" description="Disordered" evidence="3">
    <location>
        <begin position="237"/>
        <end position="336"/>
    </location>
</feature>
<proteinExistence type="predicted"/>
<evidence type="ECO:0000256" key="1">
    <source>
        <dbReference type="ARBA" id="ARBA00022490"/>
    </source>
</evidence>
<feature type="region of interest" description="Disordered" evidence="3">
    <location>
        <begin position="144"/>
        <end position="221"/>
    </location>
</feature>